<keyword evidence="3" id="KW-1185">Reference proteome</keyword>
<evidence type="ECO:0000313" key="3">
    <source>
        <dbReference type="Proteomes" id="UP000324222"/>
    </source>
</evidence>
<dbReference type="Proteomes" id="UP000324222">
    <property type="component" value="Unassembled WGS sequence"/>
</dbReference>
<comment type="caution">
    <text evidence="2">The sequence shown here is derived from an EMBL/GenBank/DDBJ whole genome shotgun (WGS) entry which is preliminary data.</text>
</comment>
<organism evidence="2 3">
    <name type="scientific">Portunus trituberculatus</name>
    <name type="common">Swimming crab</name>
    <name type="synonym">Neptunus trituberculatus</name>
    <dbReference type="NCBI Taxonomy" id="210409"/>
    <lineage>
        <taxon>Eukaryota</taxon>
        <taxon>Metazoa</taxon>
        <taxon>Ecdysozoa</taxon>
        <taxon>Arthropoda</taxon>
        <taxon>Crustacea</taxon>
        <taxon>Multicrustacea</taxon>
        <taxon>Malacostraca</taxon>
        <taxon>Eumalacostraca</taxon>
        <taxon>Eucarida</taxon>
        <taxon>Decapoda</taxon>
        <taxon>Pleocyemata</taxon>
        <taxon>Brachyura</taxon>
        <taxon>Eubrachyura</taxon>
        <taxon>Portunoidea</taxon>
        <taxon>Portunidae</taxon>
        <taxon>Portuninae</taxon>
        <taxon>Portunus</taxon>
    </lineage>
</organism>
<feature type="region of interest" description="Disordered" evidence="1">
    <location>
        <begin position="1"/>
        <end position="26"/>
    </location>
</feature>
<gene>
    <name evidence="2" type="primary">scrib_2</name>
    <name evidence="2" type="ORF">E2C01_077171</name>
</gene>
<name>A0A5B7IDP1_PORTR</name>
<accession>A0A5B7IDP1</accession>
<dbReference type="EMBL" id="VSRR010059945">
    <property type="protein sequence ID" value="MPC82500.1"/>
    <property type="molecule type" value="Genomic_DNA"/>
</dbReference>
<dbReference type="AlphaFoldDB" id="A0A5B7IDP1"/>
<reference evidence="2 3" key="1">
    <citation type="submission" date="2019-05" db="EMBL/GenBank/DDBJ databases">
        <title>Another draft genome of Portunus trituberculatus and its Hox gene families provides insights of decapod evolution.</title>
        <authorList>
            <person name="Jeong J.-H."/>
            <person name="Song I."/>
            <person name="Kim S."/>
            <person name="Choi T."/>
            <person name="Kim D."/>
            <person name="Ryu S."/>
            <person name="Kim W."/>
        </authorList>
    </citation>
    <scope>NUCLEOTIDE SEQUENCE [LARGE SCALE GENOMIC DNA]</scope>
    <source>
        <tissue evidence="2">Muscle</tissue>
    </source>
</reference>
<protein>
    <submittedName>
        <fullName evidence="2">Protein lap4</fullName>
    </submittedName>
</protein>
<evidence type="ECO:0000313" key="2">
    <source>
        <dbReference type="EMBL" id="MPC82500.1"/>
    </source>
</evidence>
<proteinExistence type="predicted"/>
<sequence>MAGGGGGSVASDPWFPRSGATVDPGSHPPFVMLPGGFTQLRNLTVLGLNDMSLTNLPYDFGW</sequence>
<evidence type="ECO:0000256" key="1">
    <source>
        <dbReference type="SAM" id="MobiDB-lite"/>
    </source>
</evidence>